<dbReference type="Proteomes" id="UP001330749">
    <property type="component" value="Unassembled WGS sequence"/>
</dbReference>
<dbReference type="RefSeq" id="WP_327969548.1">
    <property type="nucleotide sequence ID" value="NZ_JARMQG010000337.1"/>
</dbReference>
<comment type="caution">
    <text evidence="1">The sequence shown here is derived from an EMBL/GenBank/DDBJ whole genome shotgun (WGS) entry which is preliminary data.</text>
</comment>
<proteinExistence type="predicted"/>
<evidence type="ECO:0000313" key="1">
    <source>
        <dbReference type="EMBL" id="MED3564417.1"/>
    </source>
</evidence>
<accession>A0ABU6NF17</accession>
<keyword evidence="2" id="KW-1185">Reference proteome</keyword>
<evidence type="ECO:0000313" key="2">
    <source>
        <dbReference type="Proteomes" id="UP001330749"/>
    </source>
</evidence>
<name>A0ABU6NF17_9BACI</name>
<gene>
    <name evidence="1" type="ORF">P4447_18545</name>
</gene>
<reference evidence="1 2" key="1">
    <citation type="submission" date="2023-03" db="EMBL/GenBank/DDBJ databases">
        <title>Bacillus Genome Sequencing.</title>
        <authorList>
            <person name="Dunlap C."/>
        </authorList>
    </citation>
    <scope>NUCLEOTIDE SEQUENCE [LARGE SCALE GENOMIC DNA]</scope>
    <source>
        <strain evidence="1 2">B-14544</strain>
    </source>
</reference>
<dbReference type="EMBL" id="JARMQG010000337">
    <property type="protein sequence ID" value="MED3564417.1"/>
    <property type="molecule type" value="Genomic_DNA"/>
</dbReference>
<sequence length="195" mass="22585">MEKILEQILSELKEIKMRQERLEGVLKTGQEHLEEKIDNLRRSILKDLTPSKDNLNKRIEESDVKILTRFERYSQTPLAEDTDKQYAEELQTIEQISTTVEEDIQKDKGLSGITADQKVALYLSNPKKKELRNLVNAAVAGAQDMFPGRRITLEIRGELLFLEIEGKDEKDIENLQKLNSMSSTFEEFIIDLDFQ</sequence>
<organism evidence="1 2">
    <name type="scientific">Bacillus xiapuensis</name>
    <dbReference type="NCBI Taxonomy" id="2014075"/>
    <lineage>
        <taxon>Bacteria</taxon>
        <taxon>Bacillati</taxon>
        <taxon>Bacillota</taxon>
        <taxon>Bacilli</taxon>
        <taxon>Bacillales</taxon>
        <taxon>Bacillaceae</taxon>
        <taxon>Bacillus</taxon>
    </lineage>
</organism>
<protein>
    <submittedName>
        <fullName evidence="1">Uncharacterized protein</fullName>
    </submittedName>
</protein>